<evidence type="ECO:0000313" key="3">
    <source>
        <dbReference type="Proteomes" id="UP000231198"/>
    </source>
</evidence>
<name>A0A2H0WTE6_9BACT</name>
<dbReference type="InterPro" id="IPR007421">
    <property type="entry name" value="Schlafen_AlbA_2_dom"/>
</dbReference>
<organism evidence="2 3">
    <name type="scientific">Candidatus Roizmanbacteria bacterium CG09_land_8_20_14_0_10_41_9</name>
    <dbReference type="NCBI Taxonomy" id="1974850"/>
    <lineage>
        <taxon>Bacteria</taxon>
        <taxon>Candidatus Roizmaniibacteriota</taxon>
    </lineage>
</organism>
<sequence>MIYTKPINEITYQDVVDFCNEGHSEGFILEYKRDFTSLPNEKIAKTVAAFANTYGGVLIVGVDAPSGKPVAPFEGFVFDPSMKYEEKIESVVLSHIKEPVFPEVKVCDPVNGKTFIVVRVAESYLTPHRVSDNTKIYVRTGQSSTPNEEAAYDKIEWLIARRKKSEEFRELLIQEGERYFKDACKLWNIRPEDKDPYFAIFSIRITPLFPQNPLIPFKNLDNIENDITVHGRHSFPPHLYDSDPVQNGIQKLYIMRDNAKEPAHGKAFEYTYLNAFGLYLYKHDIGDVDERIVKKPDGSEEKIKTKSMNFYYISSILHQFLASAILFYQKLGYWGTVQITVELTNALGVRMVHPLRGVIYEGDEVLLVPSDHLKWEKKVGVHFLKERMRDVVVEIVDAAAWSLGVRYFTEERIRKNLKDNFGE</sequence>
<reference evidence="3" key="1">
    <citation type="submission" date="2017-09" db="EMBL/GenBank/DDBJ databases">
        <title>Depth-based differentiation of microbial function through sediment-hosted aquifers and enrichment of novel symbionts in the deep terrestrial subsurface.</title>
        <authorList>
            <person name="Probst A.J."/>
            <person name="Ladd B."/>
            <person name="Jarett J.K."/>
            <person name="Geller-Mcgrath D.E."/>
            <person name="Sieber C.M.K."/>
            <person name="Emerson J.B."/>
            <person name="Anantharaman K."/>
            <person name="Thomas B.C."/>
            <person name="Malmstrom R."/>
            <person name="Stieglmeier M."/>
            <person name="Klingl A."/>
            <person name="Woyke T."/>
            <person name="Ryan C.M."/>
            <person name="Banfield J.F."/>
        </authorList>
    </citation>
    <scope>NUCLEOTIDE SEQUENCE [LARGE SCALE GENOMIC DNA]</scope>
</reference>
<dbReference type="Proteomes" id="UP000231198">
    <property type="component" value="Unassembled WGS sequence"/>
</dbReference>
<evidence type="ECO:0000259" key="1">
    <source>
        <dbReference type="Pfam" id="PF04326"/>
    </source>
</evidence>
<dbReference type="Pfam" id="PF04326">
    <property type="entry name" value="SLFN_AlbA_2"/>
    <property type="match status" value="1"/>
</dbReference>
<comment type="caution">
    <text evidence="2">The sequence shown here is derived from an EMBL/GenBank/DDBJ whole genome shotgun (WGS) entry which is preliminary data.</text>
</comment>
<dbReference type="PANTHER" id="PTHR30595:SF6">
    <property type="entry name" value="SCHLAFEN ALBA-2 DOMAIN-CONTAINING PROTEIN"/>
    <property type="match status" value="1"/>
</dbReference>
<dbReference type="PANTHER" id="PTHR30595">
    <property type="entry name" value="GLPR-RELATED TRANSCRIPTIONAL REPRESSOR"/>
    <property type="match status" value="1"/>
</dbReference>
<feature type="domain" description="Schlafen AlbA-2" evidence="1">
    <location>
        <begin position="28"/>
        <end position="146"/>
    </location>
</feature>
<gene>
    <name evidence="2" type="ORF">COT62_01100</name>
</gene>
<evidence type="ECO:0000313" key="2">
    <source>
        <dbReference type="EMBL" id="PIS15926.1"/>
    </source>
</evidence>
<protein>
    <recommendedName>
        <fullName evidence="1">Schlafen AlbA-2 domain-containing protein</fullName>
    </recommendedName>
</protein>
<dbReference type="Gene3D" id="3.30.950.30">
    <property type="entry name" value="Schlafen, AAA domain"/>
    <property type="match status" value="1"/>
</dbReference>
<accession>A0A2H0WTE6</accession>
<dbReference type="AlphaFoldDB" id="A0A2H0WTE6"/>
<dbReference type="EMBL" id="PEZG01000024">
    <property type="protein sequence ID" value="PIS15926.1"/>
    <property type="molecule type" value="Genomic_DNA"/>
</dbReference>
<dbReference type="InterPro" id="IPR038461">
    <property type="entry name" value="Schlafen_AlbA_2_dom_sf"/>
</dbReference>
<proteinExistence type="predicted"/>